<reference evidence="2" key="1">
    <citation type="submission" date="2020-01" db="EMBL/GenBank/DDBJ databases">
        <title>Sphingomonas sp. strain CSW-10.</title>
        <authorList>
            <person name="Chen W.-M."/>
        </authorList>
    </citation>
    <scope>NUCLEOTIDE SEQUENCE [LARGE SCALE GENOMIC DNA]</scope>
    <source>
        <strain evidence="2">FSY-8</strain>
    </source>
</reference>
<sequence>MSDPAIIPDAYVWTGGAGMLGRLMFHAREVQRGNRKPWSAALLFDLPIALGMGWVAYGCCAWWHLDLQPTVTAAIIASYLGPYTLDRLVARAADKYFGAEKQ</sequence>
<keyword evidence="2" id="KW-1185">Reference proteome</keyword>
<name>A0ABW9XFR0_9SPHN</name>
<dbReference type="EMBL" id="JAAAPO010000005">
    <property type="protein sequence ID" value="NBC37374.1"/>
    <property type="molecule type" value="Genomic_DNA"/>
</dbReference>
<evidence type="ECO:0000313" key="2">
    <source>
        <dbReference type="Proteomes" id="UP000753724"/>
    </source>
</evidence>
<evidence type="ECO:0008006" key="3">
    <source>
        <dbReference type="Google" id="ProtNLM"/>
    </source>
</evidence>
<proteinExistence type="predicted"/>
<dbReference type="RefSeq" id="WP_161719396.1">
    <property type="nucleotide sequence ID" value="NZ_JAAAPO010000005.1"/>
</dbReference>
<dbReference type="Pfam" id="PF16083">
    <property type="entry name" value="Phage_holin_3_3"/>
    <property type="match status" value="1"/>
</dbReference>
<organism evidence="1 2">
    <name type="scientific">Novosphingobium ovatum</name>
    <dbReference type="NCBI Taxonomy" id="1908523"/>
    <lineage>
        <taxon>Bacteria</taxon>
        <taxon>Pseudomonadati</taxon>
        <taxon>Pseudomonadota</taxon>
        <taxon>Alphaproteobacteria</taxon>
        <taxon>Sphingomonadales</taxon>
        <taxon>Sphingomonadaceae</taxon>
        <taxon>Novosphingobium</taxon>
    </lineage>
</organism>
<dbReference type="InterPro" id="IPR032126">
    <property type="entry name" value="LydA_holin"/>
</dbReference>
<gene>
    <name evidence="1" type="ORF">GTZ99_12515</name>
</gene>
<protein>
    <recommendedName>
        <fullName evidence="3">LydA family holin superfamily III</fullName>
    </recommendedName>
</protein>
<dbReference type="Proteomes" id="UP000753724">
    <property type="component" value="Unassembled WGS sequence"/>
</dbReference>
<evidence type="ECO:0000313" key="1">
    <source>
        <dbReference type="EMBL" id="NBC37374.1"/>
    </source>
</evidence>
<accession>A0ABW9XFR0</accession>
<comment type="caution">
    <text evidence="1">The sequence shown here is derived from an EMBL/GenBank/DDBJ whole genome shotgun (WGS) entry which is preliminary data.</text>
</comment>